<reference evidence="4" key="1">
    <citation type="journal article" date="2019" name="Int. J. Syst. Evol. Microbiol.">
        <title>The Global Catalogue of Microorganisms (GCM) 10K type strain sequencing project: providing services to taxonomists for standard genome sequencing and annotation.</title>
        <authorList>
            <consortium name="The Broad Institute Genomics Platform"/>
            <consortium name="The Broad Institute Genome Sequencing Center for Infectious Disease"/>
            <person name="Wu L."/>
            <person name="Ma J."/>
        </authorList>
    </citation>
    <scope>NUCLEOTIDE SEQUENCE [LARGE SCALE GENOMIC DNA]</scope>
    <source>
        <strain evidence="4">TBRC 5832</strain>
    </source>
</reference>
<dbReference type="Proteomes" id="UP001595867">
    <property type="component" value="Unassembled WGS sequence"/>
</dbReference>
<organism evidence="3 4">
    <name type="scientific">Actinoplanes subglobosus</name>
    <dbReference type="NCBI Taxonomy" id="1547892"/>
    <lineage>
        <taxon>Bacteria</taxon>
        <taxon>Bacillati</taxon>
        <taxon>Actinomycetota</taxon>
        <taxon>Actinomycetes</taxon>
        <taxon>Micromonosporales</taxon>
        <taxon>Micromonosporaceae</taxon>
        <taxon>Actinoplanes</taxon>
    </lineage>
</organism>
<gene>
    <name evidence="3" type="ORF">ACFO0C_21950</name>
</gene>
<keyword evidence="1" id="KW-1133">Transmembrane helix</keyword>
<evidence type="ECO:0000313" key="3">
    <source>
        <dbReference type="EMBL" id="MFC4067606.1"/>
    </source>
</evidence>
<proteinExistence type="predicted"/>
<comment type="caution">
    <text evidence="3">The sequence shown here is derived from an EMBL/GenBank/DDBJ whole genome shotgun (WGS) entry which is preliminary data.</text>
</comment>
<accession>A0ABV8IVA0</accession>
<evidence type="ECO:0000313" key="4">
    <source>
        <dbReference type="Proteomes" id="UP001595867"/>
    </source>
</evidence>
<feature type="transmembrane region" description="Helical" evidence="1">
    <location>
        <begin position="46"/>
        <end position="67"/>
    </location>
</feature>
<protein>
    <recommendedName>
        <fullName evidence="5">DUF4190 domain-containing protein</fullName>
    </recommendedName>
</protein>
<keyword evidence="1" id="KW-0812">Transmembrane</keyword>
<dbReference type="EMBL" id="JBHSBL010000018">
    <property type="protein sequence ID" value="MFC4067606.1"/>
    <property type="molecule type" value="Genomic_DNA"/>
</dbReference>
<evidence type="ECO:0008006" key="5">
    <source>
        <dbReference type="Google" id="ProtNLM"/>
    </source>
</evidence>
<evidence type="ECO:0000256" key="2">
    <source>
        <dbReference type="SAM" id="SignalP"/>
    </source>
</evidence>
<sequence>MWFTAALAGLTFGVLVPAQAWAAGNGAGPLIEAATRSRRGGFGVFGILGLVCCVAVVAIIVVVVMLISRNRRRR</sequence>
<dbReference type="RefSeq" id="WP_378068543.1">
    <property type="nucleotide sequence ID" value="NZ_JBHSBL010000018.1"/>
</dbReference>
<keyword evidence="4" id="KW-1185">Reference proteome</keyword>
<keyword evidence="1" id="KW-0472">Membrane</keyword>
<keyword evidence="2" id="KW-0732">Signal</keyword>
<evidence type="ECO:0000256" key="1">
    <source>
        <dbReference type="SAM" id="Phobius"/>
    </source>
</evidence>
<feature type="signal peptide" evidence="2">
    <location>
        <begin position="1"/>
        <end position="22"/>
    </location>
</feature>
<name>A0ABV8IVA0_9ACTN</name>
<feature type="chain" id="PRO_5047067320" description="DUF4190 domain-containing protein" evidence="2">
    <location>
        <begin position="23"/>
        <end position="74"/>
    </location>
</feature>